<keyword evidence="3" id="KW-1185">Reference proteome</keyword>
<accession>A0A4V2K2G8</accession>
<dbReference type="Proteomes" id="UP000292082">
    <property type="component" value="Unassembled WGS sequence"/>
</dbReference>
<sequence>MPGAFPVTPAAADEQTSSIDLATIPDGSPGHAFQDAPLGADTLKNHSTDISGEHGVVDAPSTQAVLDEASTATAAEPRQWAAQNFDELILTMHTLSMEVRTFTASFADLITPGEHVDEASVATMEPGEGEHSAVDGFGTNADGECPYDHQPLHPFL</sequence>
<protein>
    <submittedName>
        <fullName evidence="1">Uncharacterized protein</fullName>
    </submittedName>
</protein>
<reference evidence="1 3" key="1">
    <citation type="submission" date="2019-01" db="EMBL/GenBank/DDBJ databases">
        <title>Draft genome sequences of three monokaryotic isolates of the white-rot basidiomycete fungus Dichomitus squalens.</title>
        <authorList>
            <consortium name="DOE Joint Genome Institute"/>
            <person name="Lopez S.C."/>
            <person name="Andreopoulos B."/>
            <person name="Pangilinan J."/>
            <person name="Lipzen A."/>
            <person name="Riley R."/>
            <person name="Ahrendt S."/>
            <person name="Ng V."/>
            <person name="Barry K."/>
            <person name="Daum C."/>
            <person name="Grigoriev I.V."/>
            <person name="Hilden K.S."/>
            <person name="Makela M.R."/>
            <person name="de Vries R.P."/>
        </authorList>
    </citation>
    <scope>NUCLEOTIDE SEQUENCE [LARGE SCALE GENOMIC DNA]</scope>
    <source>
        <strain evidence="2 3">CBS 464.89</strain>
        <strain evidence="1">OM18370.1</strain>
    </source>
</reference>
<organism evidence="1">
    <name type="scientific">Dichomitus squalens</name>
    <dbReference type="NCBI Taxonomy" id="114155"/>
    <lineage>
        <taxon>Eukaryota</taxon>
        <taxon>Fungi</taxon>
        <taxon>Dikarya</taxon>
        <taxon>Basidiomycota</taxon>
        <taxon>Agaricomycotina</taxon>
        <taxon>Agaricomycetes</taxon>
        <taxon>Polyporales</taxon>
        <taxon>Polyporaceae</taxon>
        <taxon>Dichomitus</taxon>
    </lineage>
</organism>
<gene>
    <name evidence="2" type="ORF">BD310DRAFT_952339</name>
    <name evidence="1" type="ORF">BD311DRAFT_679115</name>
</gene>
<dbReference type="AlphaFoldDB" id="A0A4V2K2G8"/>
<proteinExistence type="predicted"/>
<evidence type="ECO:0000313" key="1">
    <source>
        <dbReference type="EMBL" id="TBU21187.1"/>
    </source>
</evidence>
<dbReference type="EMBL" id="ML143678">
    <property type="protein sequence ID" value="TBU21187.1"/>
    <property type="molecule type" value="Genomic_DNA"/>
</dbReference>
<dbReference type="Proteomes" id="UP000292957">
    <property type="component" value="Unassembled WGS sequence"/>
</dbReference>
<name>A0A4V2K2G8_9APHY</name>
<evidence type="ECO:0000313" key="2">
    <source>
        <dbReference type="EMBL" id="TBU53041.1"/>
    </source>
</evidence>
<dbReference type="EMBL" id="ML145227">
    <property type="protein sequence ID" value="TBU53041.1"/>
    <property type="molecule type" value="Genomic_DNA"/>
</dbReference>
<evidence type="ECO:0000313" key="3">
    <source>
        <dbReference type="Proteomes" id="UP000292082"/>
    </source>
</evidence>